<dbReference type="EMBL" id="JACJJC010000454">
    <property type="protein sequence ID" value="MBM6705403.1"/>
    <property type="molecule type" value="Genomic_DNA"/>
</dbReference>
<organism evidence="1 2">
    <name type="scientific">Sutterella massiliensis</name>
    <dbReference type="NCBI Taxonomy" id="1816689"/>
    <lineage>
        <taxon>Bacteria</taxon>
        <taxon>Pseudomonadati</taxon>
        <taxon>Pseudomonadota</taxon>
        <taxon>Betaproteobacteria</taxon>
        <taxon>Burkholderiales</taxon>
        <taxon>Sutterellaceae</taxon>
        <taxon>Sutterella</taxon>
    </lineage>
</organism>
<dbReference type="SUPFAM" id="SSF48695">
    <property type="entry name" value="Multiheme cytochromes"/>
    <property type="match status" value="1"/>
</dbReference>
<proteinExistence type="predicted"/>
<dbReference type="Proteomes" id="UP000715095">
    <property type="component" value="Unassembled WGS sequence"/>
</dbReference>
<name>A0ABS2DVW4_9BURK</name>
<comment type="caution">
    <text evidence="1">The sequence shown here is derived from an EMBL/GenBank/DDBJ whole genome shotgun (WGS) entry which is preliminary data.</text>
</comment>
<evidence type="ECO:0000313" key="1">
    <source>
        <dbReference type="EMBL" id="MBM6705403.1"/>
    </source>
</evidence>
<dbReference type="InterPro" id="IPR036280">
    <property type="entry name" value="Multihaem_cyt_sf"/>
</dbReference>
<evidence type="ECO:0000313" key="2">
    <source>
        <dbReference type="Proteomes" id="UP000715095"/>
    </source>
</evidence>
<feature type="non-terminal residue" evidence="1">
    <location>
        <position position="87"/>
    </location>
</feature>
<accession>A0ABS2DVW4</accession>
<feature type="non-terminal residue" evidence="1">
    <location>
        <position position="1"/>
    </location>
</feature>
<reference evidence="1 2" key="1">
    <citation type="journal article" date="2021" name="Sci. Rep.">
        <title>The distribution of antibiotic resistance genes in chicken gut microbiota commensals.</title>
        <authorList>
            <person name="Juricova H."/>
            <person name="Matiasovicova J."/>
            <person name="Kubasova T."/>
            <person name="Cejkova D."/>
            <person name="Rychlik I."/>
        </authorList>
    </citation>
    <scope>NUCLEOTIDE SEQUENCE [LARGE SCALE GENOMIC DNA]</scope>
    <source>
        <strain evidence="1 2">An829</strain>
    </source>
</reference>
<dbReference type="RefSeq" id="WP_205105338.1">
    <property type="nucleotide sequence ID" value="NZ_JACJJC010000454.1"/>
</dbReference>
<gene>
    <name evidence="1" type="ORF">H6A60_13110</name>
</gene>
<dbReference type="Gene3D" id="1.10.1130.10">
    <property type="entry name" value="Flavocytochrome C3, Chain A"/>
    <property type="match status" value="1"/>
</dbReference>
<sequence length="87" mass="9979">TSIHAHAYVDPFFQAYWTKDEHIWVCLNCHAPMENQQPLLIKGLVKENPERPVTEPNPRYDADYQREGITCAACHVRDGVVLGPFDD</sequence>
<evidence type="ECO:0008006" key="3">
    <source>
        <dbReference type="Google" id="ProtNLM"/>
    </source>
</evidence>
<keyword evidence="2" id="KW-1185">Reference proteome</keyword>
<protein>
    <recommendedName>
        <fullName evidence="3">Cytochrome c-552/4 domain-containing protein</fullName>
    </recommendedName>
</protein>